<dbReference type="AlphaFoldDB" id="A0A2I1CK96"/>
<dbReference type="EMBL" id="MSZS01000001">
    <property type="protein sequence ID" value="PKX98047.1"/>
    <property type="molecule type" value="Genomic_DNA"/>
</dbReference>
<sequence>MYHQISSGRDRYDTFGHERSESLTFPNALLLCRLLRFIRARSWLSEEFTVWRTLFSRQLLVMFRYPLCSVFPCFFPGFSNRRMRNTPIYNDIFNVPPVHWSLSRYIVP</sequence>
<gene>
    <name evidence="1" type="ORF">P174DRAFT_2739</name>
</gene>
<name>A0A2I1CK96_ASPN1</name>
<evidence type="ECO:0000313" key="1">
    <source>
        <dbReference type="EMBL" id="PKX98047.1"/>
    </source>
</evidence>
<dbReference type="Proteomes" id="UP000234474">
    <property type="component" value="Unassembled WGS sequence"/>
</dbReference>
<dbReference type="VEuPathDB" id="FungiDB:P174DRAFT_2739"/>
<comment type="caution">
    <text evidence="1">The sequence shown here is derived from an EMBL/GenBank/DDBJ whole genome shotgun (WGS) entry which is preliminary data.</text>
</comment>
<keyword evidence="2" id="KW-1185">Reference proteome</keyword>
<dbReference type="RefSeq" id="XP_024686642.1">
    <property type="nucleotide sequence ID" value="XM_024821529.1"/>
</dbReference>
<proteinExistence type="predicted"/>
<protein>
    <submittedName>
        <fullName evidence="1">Uncharacterized protein</fullName>
    </submittedName>
</protein>
<dbReference type="GeneID" id="36528855"/>
<evidence type="ECO:0000313" key="2">
    <source>
        <dbReference type="Proteomes" id="UP000234474"/>
    </source>
</evidence>
<organism evidence="1 2">
    <name type="scientific">Aspergillus novofumigatus (strain IBT 16806)</name>
    <dbReference type="NCBI Taxonomy" id="1392255"/>
    <lineage>
        <taxon>Eukaryota</taxon>
        <taxon>Fungi</taxon>
        <taxon>Dikarya</taxon>
        <taxon>Ascomycota</taxon>
        <taxon>Pezizomycotina</taxon>
        <taxon>Eurotiomycetes</taxon>
        <taxon>Eurotiomycetidae</taxon>
        <taxon>Eurotiales</taxon>
        <taxon>Aspergillaceae</taxon>
        <taxon>Aspergillus</taxon>
        <taxon>Aspergillus subgen. Fumigati</taxon>
    </lineage>
</organism>
<accession>A0A2I1CK96</accession>
<reference evidence="2" key="1">
    <citation type="journal article" date="2018" name="Proc. Natl. Acad. Sci. U.S.A.">
        <title>Linking secondary metabolites to gene clusters through genome sequencing of six diverse Aspergillus species.</title>
        <authorList>
            <person name="Kaerboelling I."/>
            <person name="Vesth T.C."/>
            <person name="Frisvad J.C."/>
            <person name="Nybo J.L."/>
            <person name="Theobald S."/>
            <person name="Kuo A."/>
            <person name="Bowyer P."/>
            <person name="Matsuda Y."/>
            <person name="Mondo S."/>
            <person name="Lyhne E.K."/>
            <person name="Kogle M.E."/>
            <person name="Clum A."/>
            <person name="Lipzen A."/>
            <person name="Salamov A."/>
            <person name="Ngan C.Y."/>
            <person name="Daum C."/>
            <person name="Chiniquy J."/>
            <person name="Barry K."/>
            <person name="LaButti K."/>
            <person name="Haridas S."/>
            <person name="Simmons B.A."/>
            <person name="Magnuson J.K."/>
            <person name="Mortensen U.H."/>
            <person name="Larsen T.O."/>
            <person name="Grigoriev I.V."/>
            <person name="Baker S.E."/>
            <person name="Andersen M.R."/>
        </authorList>
    </citation>
    <scope>NUCLEOTIDE SEQUENCE [LARGE SCALE GENOMIC DNA]</scope>
    <source>
        <strain evidence="2">IBT 16806</strain>
    </source>
</reference>